<dbReference type="SUPFAM" id="SSF52943">
    <property type="entry name" value="ATP synthase (F1-ATPase), gamma subunit"/>
    <property type="match status" value="1"/>
</dbReference>
<evidence type="ECO:0000256" key="1">
    <source>
        <dbReference type="ARBA" id="ARBA00003456"/>
    </source>
</evidence>
<evidence type="ECO:0000256" key="9">
    <source>
        <dbReference type="ARBA" id="ARBA00023310"/>
    </source>
</evidence>
<reference evidence="11 12" key="1">
    <citation type="submission" date="2011-01" db="EMBL/GenBank/DDBJ databases">
        <authorList>
            <person name="Muzny D."/>
            <person name="Qin X."/>
            <person name="Deng J."/>
            <person name="Jiang H."/>
            <person name="Liu Y."/>
            <person name="Qu J."/>
            <person name="Song X.-Z."/>
            <person name="Zhang L."/>
            <person name="Thornton R."/>
            <person name="Coyle M."/>
            <person name="Francisco L."/>
            <person name="Jackson L."/>
            <person name="Javaid M."/>
            <person name="Korchina V."/>
            <person name="Kovar C."/>
            <person name="Mata R."/>
            <person name="Mathew T."/>
            <person name="Ngo R."/>
            <person name="Nguyen L."/>
            <person name="Nguyen N."/>
            <person name="Okwuonu G."/>
            <person name="Ongeri F."/>
            <person name="Pham C."/>
            <person name="Simmons D."/>
            <person name="Wilczek-Boney K."/>
            <person name="Hale W."/>
            <person name="Jakkamsetti A."/>
            <person name="Pham P."/>
            <person name="Ruth R."/>
            <person name="San Lucas F."/>
            <person name="Warren J."/>
            <person name="Zhang J."/>
            <person name="Zhao Z."/>
            <person name="Zhou C."/>
            <person name="Zhu D."/>
            <person name="Lee S."/>
            <person name="Bess C."/>
            <person name="Blankenburg K."/>
            <person name="Forbes L."/>
            <person name="Fu Q."/>
            <person name="Gubbala S."/>
            <person name="Hirani K."/>
            <person name="Jayaseelan J.C."/>
            <person name="Lara F."/>
            <person name="Munidasa M."/>
            <person name="Palculict T."/>
            <person name="Patil S."/>
            <person name="Pu L.-L."/>
            <person name="Saada N."/>
            <person name="Tang L."/>
            <person name="Weissenberger G."/>
            <person name="Zhu Y."/>
            <person name="Hemphill L."/>
            <person name="Shang Y."/>
            <person name="Youmans B."/>
            <person name="Ayvaz T."/>
            <person name="Ross M."/>
            <person name="Santibanez J."/>
            <person name="Aqrawi P."/>
            <person name="Gross S."/>
            <person name="Joshi V."/>
            <person name="Fowler G."/>
            <person name="Nazareth L."/>
            <person name="Reid J."/>
            <person name="Worley K."/>
            <person name="Petrosino J."/>
            <person name="Highlander S."/>
            <person name="Gibbs R."/>
        </authorList>
    </citation>
    <scope>NUCLEOTIDE SEQUENCE [LARGE SCALE GENOMIC DNA]</scope>
    <source>
        <strain evidence="11 12">DSM 16608</strain>
    </source>
</reference>
<evidence type="ECO:0000256" key="5">
    <source>
        <dbReference type="ARBA" id="ARBA00022781"/>
    </source>
</evidence>
<dbReference type="PANTHER" id="PTHR11693:SF22">
    <property type="entry name" value="ATP SYNTHASE SUBUNIT GAMMA, MITOCHONDRIAL"/>
    <property type="match status" value="1"/>
</dbReference>
<evidence type="ECO:0000256" key="2">
    <source>
        <dbReference type="ARBA" id="ARBA00004170"/>
    </source>
</evidence>
<dbReference type="HAMAP" id="MF_00815">
    <property type="entry name" value="ATP_synth_gamma_bact"/>
    <property type="match status" value="1"/>
</dbReference>
<comment type="caution">
    <text evidence="11">The sequence shown here is derived from an EMBL/GenBank/DDBJ whole genome shotgun (WGS) entry which is preliminary data.</text>
</comment>
<keyword evidence="7 10" id="KW-0472">Membrane</keyword>
<comment type="function">
    <text evidence="1 10">Produces ATP from ADP in the presence of a proton gradient across the membrane. The gamma chain is believed to be important in regulating ATPase activity and the flow of protons through the CF(0) complex.</text>
</comment>
<keyword evidence="4 10" id="KW-0813">Transport</keyword>
<comment type="similarity">
    <text evidence="3 10">Belongs to the ATPase gamma chain family.</text>
</comment>
<dbReference type="Gene3D" id="3.40.1380.10">
    <property type="match status" value="2"/>
</dbReference>
<evidence type="ECO:0000256" key="10">
    <source>
        <dbReference type="HAMAP-Rule" id="MF_00815"/>
    </source>
</evidence>
<dbReference type="GO" id="GO:0005886">
    <property type="term" value="C:plasma membrane"/>
    <property type="evidence" value="ECO:0007669"/>
    <property type="project" value="UniProtKB-SubCell"/>
</dbReference>
<dbReference type="PANTHER" id="PTHR11693">
    <property type="entry name" value="ATP SYNTHASE GAMMA CHAIN"/>
    <property type="match status" value="1"/>
</dbReference>
<dbReference type="NCBIfam" id="TIGR01146">
    <property type="entry name" value="ATPsyn_F1gamma"/>
    <property type="match status" value="1"/>
</dbReference>
<dbReference type="InterPro" id="IPR035968">
    <property type="entry name" value="ATP_synth_F1_ATPase_gsu"/>
</dbReference>
<dbReference type="InterPro" id="IPR000131">
    <property type="entry name" value="ATP_synth_F1_gsu"/>
</dbReference>
<keyword evidence="9 10" id="KW-0066">ATP synthesis</keyword>
<dbReference type="GO" id="GO:0016787">
    <property type="term" value="F:hydrolase activity"/>
    <property type="evidence" value="ECO:0007669"/>
    <property type="project" value="UniProtKB-KW"/>
</dbReference>
<evidence type="ECO:0000256" key="7">
    <source>
        <dbReference type="ARBA" id="ARBA00023136"/>
    </source>
</evidence>
<protein>
    <recommendedName>
        <fullName evidence="10">ATP synthase gamma chain</fullName>
    </recommendedName>
    <alternativeName>
        <fullName evidence="10">ATP synthase F1 sector gamma subunit</fullName>
    </alternativeName>
    <alternativeName>
        <fullName evidence="10">F-ATPase gamma subunit</fullName>
    </alternativeName>
</protein>
<dbReference type="CDD" id="cd12151">
    <property type="entry name" value="F1-ATPase_gamma"/>
    <property type="match status" value="1"/>
</dbReference>
<evidence type="ECO:0000256" key="4">
    <source>
        <dbReference type="ARBA" id="ARBA00022448"/>
    </source>
</evidence>
<dbReference type="PRINTS" id="PR00126">
    <property type="entry name" value="ATPASEGAMMA"/>
</dbReference>
<dbReference type="NCBIfam" id="NF009959">
    <property type="entry name" value="PRK13426.1"/>
    <property type="match status" value="1"/>
</dbReference>
<evidence type="ECO:0000313" key="11">
    <source>
        <dbReference type="EMBL" id="EGC20328.1"/>
    </source>
</evidence>
<evidence type="ECO:0000256" key="3">
    <source>
        <dbReference type="ARBA" id="ARBA00007681"/>
    </source>
</evidence>
<dbReference type="GO" id="GO:0045259">
    <property type="term" value="C:proton-transporting ATP synthase complex"/>
    <property type="evidence" value="ECO:0007669"/>
    <property type="project" value="UniProtKB-KW"/>
</dbReference>
<dbReference type="GO" id="GO:0046933">
    <property type="term" value="F:proton-transporting ATP synthase activity, rotational mechanism"/>
    <property type="evidence" value="ECO:0007669"/>
    <property type="project" value="UniProtKB-UniRule"/>
</dbReference>
<dbReference type="Pfam" id="PF00231">
    <property type="entry name" value="ATP-synt"/>
    <property type="match status" value="1"/>
</dbReference>
<dbReference type="EMBL" id="AEWX01000017">
    <property type="protein sequence ID" value="EGC20328.1"/>
    <property type="molecule type" value="Genomic_DNA"/>
</dbReference>
<dbReference type="HOGENOM" id="CLU_050669_0_1_10"/>
<evidence type="ECO:0000256" key="8">
    <source>
        <dbReference type="ARBA" id="ARBA00023196"/>
    </source>
</evidence>
<dbReference type="AlphaFoldDB" id="F0F6P6"/>
<keyword evidence="5 10" id="KW-0375">Hydrogen ion transport</keyword>
<dbReference type="OrthoDB" id="9812769at2"/>
<keyword evidence="12" id="KW-1185">Reference proteome</keyword>
<dbReference type="GO" id="GO:0005524">
    <property type="term" value="F:ATP binding"/>
    <property type="evidence" value="ECO:0007669"/>
    <property type="project" value="UniProtKB-UniRule"/>
</dbReference>
<sequence>MASLKEIKTRIASVQSTRKITSAMKMVASSKLHHAQNAIESMLPYEAMLEHILKTFLVSTPDTDTPFDVQRPVKRVALLVFSSSSSLCGGFNANVIKLMLQAIAEYHAMGLTDKDIVIYPIGRKVAEKAKKCGYTCVYPYPNLAEKPNSEDCRNIAKELGQKWLDGEFDRVEMIYHHFKSAGSQILQRKNFLPIDLEEELNADTERDLSSNVSSKAAQEYLKKKGESTARKSDTEAVVPLNDDFIVEPDLQTVLRTLVPKLLHHMVFTALLDSNASEHAARMVAMQTATDNADDLLRSLHLQYNKSRQAAITSELLDIVGGTVNN</sequence>
<organism evidence="11 12">
    <name type="scientific">Prevotella multiformis DSM 16608</name>
    <dbReference type="NCBI Taxonomy" id="888743"/>
    <lineage>
        <taxon>Bacteria</taxon>
        <taxon>Pseudomonadati</taxon>
        <taxon>Bacteroidota</taxon>
        <taxon>Bacteroidia</taxon>
        <taxon>Bacteroidales</taxon>
        <taxon>Prevotellaceae</taxon>
        <taxon>Prevotella</taxon>
    </lineage>
</organism>
<dbReference type="GO" id="GO:0042777">
    <property type="term" value="P:proton motive force-driven plasma membrane ATP synthesis"/>
    <property type="evidence" value="ECO:0007669"/>
    <property type="project" value="UniProtKB-UniRule"/>
</dbReference>
<comment type="subunit">
    <text evidence="10">F-type ATPases have 2 components, CF(1) - the catalytic core - and CF(0) - the membrane proton channel. CF(1) has five subunits: alpha(3), beta(3), gamma(1), delta(1), epsilon(1). CF(0) has three main subunits: a, b and c.</text>
</comment>
<proteinExistence type="inferred from homology"/>
<keyword evidence="10" id="KW-1003">Cell membrane</keyword>
<keyword evidence="11" id="KW-0378">Hydrolase</keyword>
<dbReference type="STRING" id="888743.HMPREF9141_1268"/>
<comment type="subcellular location">
    <subcellularLocation>
        <location evidence="10">Cell membrane</location>
        <topology evidence="10">Peripheral membrane protein</topology>
    </subcellularLocation>
    <subcellularLocation>
        <location evidence="2">Membrane</location>
        <topology evidence="2">Peripheral membrane protein</topology>
    </subcellularLocation>
</comment>
<dbReference type="Proteomes" id="UP000005697">
    <property type="component" value="Unassembled WGS sequence"/>
</dbReference>
<dbReference type="eggNOG" id="COG0224">
    <property type="taxonomic scope" value="Bacteria"/>
</dbReference>
<dbReference type="RefSeq" id="WP_007368796.1">
    <property type="nucleotide sequence ID" value="NZ_GL872283.1"/>
</dbReference>
<dbReference type="Gene3D" id="1.10.287.80">
    <property type="entry name" value="ATP synthase, gamma subunit, helix hairpin domain"/>
    <property type="match status" value="2"/>
</dbReference>
<keyword evidence="6 10" id="KW-0406">Ion transport</keyword>
<name>F0F6P6_9BACT</name>
<accession>F0F6P6</accession>
<keyword evidence="8 10" id="KW-0139">CF(1)</keyword>
<evidence type="ECO:0000256" key="6">
    <source>
        <dbReference type="ARBA" id="ARBA00023065"/>
    </source>
</evidence>
<gene>
    <name evidence="10 11" type="primary">atpG</name>
    <name evidence="11" type="ORF">HMPREF9141_1268</name>
</gene>
<evidence type="ECO:0000313" key="12">
    <source>
        <dbReference type="Proteomes" id="UP000005697"/>
    </source>
</evidence>